<gene>
    <name evidence="1" type="ORF">Pa4123_01720</name>
</gene>
<dbReference type="EMBL" id="BSDI01000001">
    <property type="protein sequence ID" value="GLH94900.1"/>
    <property type="molecule type" value="Genomic_DNA"/>
</dbReference>
<dbReference type="RefSeq" id="WP_281891740.1">
    <property type="nucleotide sequence ID" value="NZ_BSDI01000001.1"/>
</dbReference>
<dbReference type="Proteomes" id="UP001144280">
    <property type="component" value="Unassembled WGS sequence"/>
</dbReference>
<keyword evidence="2" id="KW-1185">Reference proteome</keyword>
<protein>
    <recommendedName>
        <fullName evidence="3">Glycosyltransferase 2-like domain-containing protein</fullName>
    </recommendedName>
</protein>
<dbReference type="InterPro" id="IPR029044">
    <property type="entry name" value="Nucleotide-diphossugar_trans"/>
</dbReference>
<name>A0ABQ5QK28_9ACTN</name>
<evidence type="ECO:0008006" key="3">
    <source>
        <dbReference type="Google" id="ProtNLM"/>
    </source>
</evidence>
<dbReference type="SUPFAM" id="SSF53448">
    <property type="entry name" value="Nucleotide-diphospho-sugar transferases"/>
    <property type="match status" value="1"/>
</dbReference>
<reference evidence="1" key="1">
    <citation type="submission" date="2022-12" db="EMBL/GenBank/DDBJ databases">
        <title>New Phytohabitans aurantiacus sp. RD004123 nov., an actinomycete isolated from soil.</title>
        <authorList>
            <person name="Triningsih D.W."/>
            <person name="Harunari E."/>
            <person name="Igarashi Y."/>
        </authorList>
    </citation>
    <scope>NUCLEOTIDE SEQUENCE</scope>
    <source>
        <strain evidence="1">RD004123</strain>
    </source>
</reference>
<proteinExistence type="predicted"/>
<accession>A0ABQ5QK28</accession>
<evidence type="ECO:0000313" key="2">
    <source>
        <dbReference type="Proteomes" id="UP001144280"/>
    </source>
</evidence>
<sequence length="233" mass="25934">MSLPELLIVVPTRGRPQNIRRMLAAWTATGAQGVAELLIAWDADDPAADQYADIAAGAGLRRHVNRSQTPMVPTLEAALAPLVDQYPFLGCFGDDHLPRSAGWAAQLVDGLRHLGTGIVYGNDLHRGPDLPTAWAMTADIVRLLGRMVPAPVEHLYSDRSVLDLGRAARCIRYLPDTVIEHLHYAAHKAVKDAGYQRVNAAARYRADRVAYLRWRDRHMQRDVATIRRHRSRS</sequence>
<comment type="caution">
    <text evidence="1">The sequence shown here is derived from an EMBL/GenBank/DDBJ whole genome shotgun (WGS) entry which is preliminary data.</text>
</comment>
<evidence type="ECO:0000313" key="1">
    <source>
        <dbReference type="EMBL" id="GLH94900.1"/>
    </source>
</evidence>
<organism evidence="1 2">
    <name type="scientific">Phytohabitans aurantiacus</name>
    <dbReference type="NCBI Taxonomy" id="3016789"/>
    <lineage>
        <taxon>Bacteria</taxon>
        <taxon>Bacillati</taxon>
        <taxon>Actinomycetota</taxon>
        <taxon>Actinomycetes</taxon>
        <taxon>Micromonosporales</taxon>
        <taxon>Micromonosporaceae</taxon>
    </lineage>
</organism>